<accession>A0A9X1UER7</accession>
<keyword evidence="2" id="KW-0489">Methyltransferase</keyword>
<dbReference type="Gene3D" id="3.40.50.150">
    <property type="entry name" value="Vaccinia Virus protein VP39"/>
    <property type="match status" value="1"/>
</dbReference>
<feature type="domain" description="Methyltransferase FkbM" evidence="1">
    <location>
        <begin position="68"/>
        <end position="223"/>
    </location>
</feature>
<keyword evidence="2" id="KW-0808">Transferase</keyword>
<dbReference type="AlphaFoldDB" id="A0A9X1UER7"/>
<proteinExistence type="predicted"/>
<evidence type="ECO:0000313" key="3">
    <source>
        <dbReference type="Proteomes" id="UP001139054"/>
    </source>
</evidence>
<organism evidence="2 3">
    <name type="scientific">Bradyrhizobium zhengyangense</name>
    <dbReference type="NCBI Taxonomy" id="2911009"/>
    <lineage>
        <taxon>Bacteria</taxon>
        <taxon>Pseudomonadati</taxon>
        <taxon>Pseudomonadota</taxon>
        <taxon>Alphaproteobacteria</taxon>
        <taxon>Hyphomicrobiales</taxon>
        <taxon>Nitrobacteraceae</taxon>
        <taxon>Bradyrhizobium</taxon>
    </lineage>
</organism>
<dbReference type="Pfam" id="PF05050">
    <property type="entry name" value="Methyltransf_21"/>
    <property type="match status" value="1"/>
</dbReference>
<dbReference type="EMBL" id="JAKLTY010000047">
    <property type="protein sequence ID" value="MCG2632729.1"/>
    <property type="molecule type" value="Genomic_DNA"/>
</dbReference>
<dbReference type="PANTHER" id="PTHR36973:SF4">
    <property type="entry name" value="NODULATION PROTEIN"/>
    <property type="match status" value="1"/>
</dbReference>
<dbReference type="GO" id="GO:0008171">
    <property type="term" value="F:O-methyltransferase activity"/>
    <property type="evidence" value="ECO:0007669"/>
    <property type="project" value="TreeGrafter"/>
</dbReference>
<sequence>MNRIKQATISLASWLLPMQLKNSLFHLSYHLAPAEFEAFSHLYSFAPNMKFGLEAMARRGFTPRHIIDVGAYQGHWSAMARSIWPDSAITMIEPNASKEPACARVAHTIGARLYELLLGAAEGKEVEFNVMASGSSVLSERSPLARTVERHRLTTLDALLGQIAGPALLKIDAQGYELEILKGAGGVLNAVEAILLEVATIEINEGAPLLHDVIAQLKELGFVTYDILEIHRRPLDRALNQIDIIFIRESSPLIADKRHFADATCG</sequence>
<dbReference type="RefSeq" id="WP_237892051.1">
    <property type="nucleotide sequence ID" value="NZ_JAKLTY010000047.1"/>
</dbReference>
<comment type="caution">
    <text evidence="2">The sequence shown here is derived from an EMBL/GenBank/DDBJ whole genome shotgun (WGS) entry which is preliminary data.</text>
</comment>
<dbReference type="GO" id="GO:0032259">
    <property type="term" value="P:methylation"/>
    <property type="evidence" value="ECO:0007669"/>
    <property type="project" value="UniProtKB-KW"/>
</dbReference>
<name>A0A9X1UER7_9BRAD</name>
<gene>
    <name evidence="2" type="ORF">L6654_39700</name>
</gene>
<dbReference type="Proteomes" id="UP001139054">
    <property type="component" value="Unassembled WGS sequence"/>
</dbReference>
<dbReference type="InterPro" id="IPR006342">
    <property type="entry name" value="FkbM_mtfrase"/>
</dbReference>
<evidence type="ECO:0000259" key="1">
    <source>
        <dbReference type="Pfam" id="PF05050"/>
    </source>
</evidence>
<dbReference type="InterPro" id="IPR029063">
    <property type="entry name" value="SAM-dependent_MTases_sf"/>
</dbReference>
<dbReference type="SUPFAM" id="SSF53335">
    <property type="entry name" value="S-adenosyl-L-methionine-dependent methyltransferases"/>
    <property type="match status" value="1"/>
</dbReference>
<dbReference type="NCBIfam" id="TIGR01444">
    <property type="entry name" value="fkbM_fam"/>
    <property type="match status" value="1"/>
</dbReference>
<reference evidence="2" key="1">
    <citation type="submission" date="2022-01" db="EMBL/GenBank/DDBJ databases">
        <title>Genome sequnece data of strain Bradyrhizobium sp. nov.</title>
        <authorList>
            <person name="Zhang J."/>
        </authorList>
    </citation>
    <scope>NUCLEOTIDE SEQUENCE</scope>
    <source>
        <strain evidence="2">WYCCWR 13023</strain>
    </source>
</reference>
<dbReference type="PANTHER" id="PTHR36973">
    <property type="entry name" value="SLL1456 PROTEIN-RELATED"/>
    <property type="match status" value="1"/>
</dbReference>
<dbReference type="InterPro" id="IPR053188">
    <property type="entry name" value="FkbM_Methyltransferase"/>
</dbReference>
<evidence type="ECO:0000313" key="2">
    <source>
        <dbReference type="EMBL" id="MCG2632729.1"/>
    </source>
</evidence>
<protein>
    <submittedName>
        <fullName evidence="2">FkbM family methyltransferase</fullName>
    </submittedName>
</protein>